<comment type="caution">
    <text evidence="2">The sequence shown here is derived from an EMBL/GenBank/DDBJ whole genome shotgun (WGS) entry which is preliminary data.</text>
</comment>
<proteinExistence type="predicted"/>
<organism evidence="2 3">
    <name type="scientific">Phanerochaete sordida</name>
    <dbReference type="NCBI Taxonomy" id="48140"/>
    <lineage>
        <taxon>Eukaryota</taxon>
        <taxon>Fungi</taxon>
        <taxon>Dikarya</taxon>
        <taxon>Basidiomycota</taxon>
        <taxon>Agaricomycotina</taxon>
        <taxon>Agaricomycetes</taxon>
        <taxon>Polyporales</taxon>
        <taxon>Phanerochaetaceae</taxon>
        <taxon>Phanerochaete</taxon>
    </lineage>
</organism>
<dbReference type="Proteomes" id="UP000703269">
    <property type="component" value="Unassembled WGS sequence"/>
</dbReference>
<dbReference type="AlphaFoldDB" id="A0A9P3L989"/>
<evidence type="ECO:0000313" key="2">
    <source>
        <dbReference type="EMBL" id="GJE86996.1"/>
    </source>
</evidence>
<sequence length="70" mass="7771">MQSKQAGVKHENISQIYPATETQRRPLVLRGTHGQITSSIPTPPPMECASRLTSICQSQCTCRWRSSGSR</sequence>
<name>A0A9P3L989_9APHY</name>
<feature type="region of interest" description="Disordered" evidence="1">
    <location>
        <begin position="1"/>
        <end position="26"/>
    </location>
</feature>
<reference evidence="2 3" key="1">
    <citation type="submission" date="2021-08" db="EMBL/GenBank/DDBJ databases">
        <title>Draft Genome Sequence of Phanerochaete sordida strain YK-624.</title>
        <authorList>
            <person name="Mori T."/>
            <person name="Dohra H."/>
            <person name="Suzuki T."/>
            <person name="Kawagishi H."/>
            <person name="Hirai H."/>
        </authorList>
    </citation>
    <scope>NUCLEOTIDE SEQUENCE [LARGE SCALE GENOMIC DNA]</scope>
    <source>
        <strain evidence="2 3">YK-624</strain>
    </source>
</reference>
<keyword evidence="3" id="KW-1185">Reference proteome</keyword>
<gene>
    <name evidence="2" type="ORF">PsYK624_030790</name>
</gene>
<evidence type="ECO:0000256" key="1">
    <source>
        <dbReference type="SAM" id="MobiDB-lite"/>
    </source>
</evidence>
<evidence type="ECO:0000313" key="3">
    <source>
        <dbReference type="Proteomes" id="UP000703269"/>
    </source>
</evidence>
<dbReference type="EMBL" id="BPQB01000005">
    <property type="protein sequence ID" value="GJE86996.1"/>
    <property type="molecule type" value="Genomic_DNA"/>
</dbReference>
<protein>
    <submittedName>
        <fullName evidence="2">Uncharacterized protein</fullName>
    </submittedName>
</protein>
<accession>A0A9P3L989</accession>